<proteinExistence type="inferred from homology"/>
<comment type="similarity">
    <text evidence="1 2">Belongs to the UPF0102 family.</text>
</comment>
<dbReference type="InterPro" id="IPR011856">
    <property type="entry name" value="tRNA_endonuc-like_dom_sf"/>
</dbReference>
<evidence type="ECO:0000256" key="1">
    <source>
        <dbReference type="ARBA" id="ARBA00006738"/>
    </source>
</evidence>
<accession>A0A2K8U2E7</accession>
<dbReference type="GO" id="GO:0003676">
    <property type="term" value="F:nucleic acid binding"/>
    <property type="evidence" value="ECO:0007669"/>
    <property type="project" value="InterPro"/>
</dbReference>
<dbReference type="InterPro" id="IPR011335">
    <property type="entry name" value="Restrct_endonuc-II-like"/>
</dbReference>
<protein>
    <recommendedName>
        <fullName evidence="2">UPF0102 protein THSYN_01490</fullName>
    </recommendedName>
</protein>
<dbReference type="NCBIfam" id="NF009150">
    <property type="entry name" value="PRK12497.1-3"/>
    <property type="match status" value="1"/>
</dbReference>
<evidence type="ECO:0000313" key="4">
    <source>
        <dbReference type="Proteomes" id="UP000232638"/>
    </source>
</evidence>
<dbReference type="KEGG" id="tsy:THSYN_01490"/>
<dbReference type="CDD" id="cd20736">
    <property type="entry name" value="PoNe_Nuclease"/>
    <property type="match status" value="1"/>
</dbReference>
<dbReference type="AlphaFoldDB" id="A0A2K8U2E7"/>
<dbReference type="NCBIfam" id="TIGR00252">
    <property type="entry name" value="YraN family protein"/>
    <property type="match status" value="1"/>
</dbReference>
<name>A0A2K8U2E7_9GAMM</name>
<keyword evidence="4" id="KW-1185">Reference proteome</keyword>
<dbReference type="RefSeq" id="WP_100917576.1">
    <property type="nucleotide sequence ID" value="NZ_CP020370.1"/>
</dbReference>
<dbReference type="OrthoDB" id="9794876at2"/>
<dbReference type="InterPro" id="IPR003509">
    <property type="entry name" value="UPF0102_YraN-like"/>
</dbReference>
<dbReference type="HAMAP" id="MF_00048">
    <property type="entry name" value="UPF0102"/>
    <property type="match status" value="1"/>
</dbReference>
<dbReference type="PANTHER" id="PTHR34039">
    <property type="entry name" value="UPF0102 PROTEIN YRAN"/>
    <property type="match status" value="1"/>
</dbReference>
<evidence type="ECO:0000313" key="3">
    <source>
        <dbReference type="EMBL" id="AUB79758.1"/>
    </source>
</evidence>
<dbReference type="Proteomes" id="UP000232638">
    <property type="component" value="Chromosome"/>
</dbReference>
<dbReference type="Pfam" id="PF02021">
    <property type="entry name" value="UPF0102"/>
    <property type="match status" value="1"/>
</dbReference>
<dbReference type="Gene3D" id="3.40.1350.10">
    <property type="match status" value="1"/>
</dbReference>
<reference evidence="3 4" key="1">
    <citation type="submission" date="2017-03" db="EMBL/GenBank/DDBJ databases">
        <title>Complete genome sequence of Candidatus 'Thiodictyon syntrophicum' sp. nov. strain Cad16T, a photolithoautotroph purple sulfur bacterium isolated from an alpine meromictic lake.</title>
        <authorList>
            <person name="Luedin S.M."/>
            <person name="Pothier J.F."/>
            <person name="Danza F."/>
            <person name="Storelli N."/>
            <person name="Wittwer M."/>
            <person name="Tonolla M."/>
        </authorList>
    </citation>
    <scope>NUCLEOTIDE SEQUENCE [LARGE SCALE GENOMIC DNA]</scope>
    <source>
        <strain evidence="3 4">Cad16T</strain>
    </source>
</reference>
<organism evidence="3 4">
    <name type="scientific">Candidatus Thiodictyon syntrophicum</name>
    <dbReference type="NCBI Taxonomy" id="1166950"/>
    <lineage>
        <taxon>Bacteria</taxon>
        <taxon>Pseudomonadati</taxon>
        <taxon>Pseudomonadota</taxon>
        <taxon>Gammaproteobacteria</taxon>
        <taxon>Chromatiales</taxon>
        <taxon>Chromatiaceae</taxon>
        <taxon>Thiodictyon</taxon>
    </lineage>
</organism>
<gene>
    <name evidence="3" type="ORF">THSYN_01490</name>
</gene>
<dbReference type="EMBL" id="CP020370">
    <property type="protein sequence ID" value="AUB79758.1"/>
    <property type="molecule type" value="Genomic_DNA"/>
</dbReference>
<sequence length="125" mass="14081">MKDPGRPGAPSPTAVGADKERLAADWLRDQGLRLIKRNHRCRFGEIDLIMQEGENLVFVEVRYRAGTRFGGAELSVDYHKQRRLCAAAGHYLQAHPSPLACRFDVVAIGAQDRIQWFRNAFDAAF</sequence>
<evidence type="ECO:0000256" key="2">
    <source>
        <dbReference type="HAMAP-Rule" id="MF_00048"/>
    </source>
</evidence>
<dbReference type="PANTHER" id="PTHR34039:SF1">
    <property type="entry name" value="UPF0102 PROTEIN YRAN"/>
    <property type="match status" value="1"/>
</dbReference>
<dbReference type="SUPFAM" id="SSF52980">
    <property type="entry name" value="Restriction endonuclease-like"/>
    <property type="match status" value="1"/>
</dbReference>